<reference evidence="1 2" key="1">
    <citation type="journal article" date="2024" name="BMC Genomics">
        <title>De novo assembly and annotation of Popillia japonica's genome with initial clues to its potential as an invasive pest.</title>
        <authorList>
            <person name="Cucini C."/>
            <person name="Boschi S."/>
            <person name="Funari R."/>
            <person name="Cardaioli E."/>
            <person name="Iannotti N."/>
            <person name="Marturano G."/>
            <person name="Paoli F."/>
            <person name="Bruttini M."/>
            <person name="Carapelli A."/>
            <person name="Frati F."/>
            <person name="Nardi F."/>
        </authorList>
    </citation>
    <scope>NUCLEOTIDE SEQUENCE [LARGE SCALE GENOMIC DNA]</scope>
    <source>
        <strain evidence="1">DMR45628</strain>
    </source>
</reference>
<accession>A0AAW1LRK0</accession>
<name>A0AAW1LRK0_POPJA</name>
<evidence type="ECO:0008006" key="3">
    <source>
        <dbReference type="Google" id="ProtNLM"/>
    </source>
</evidence>
<dbReference type="EMBL" id="JASPKY010000114">
    <property type="protein sequence ID" value="KAK9736405.1"/>
    <property type="molecule type" value="Genomic_DNA"/>
</dbReference>
<organism evidence="1 2">
    <name type="scientific">Popillia japonica</name>
    <name type="common">Japanese beetle</name>
    <dbReference type="NCBI Taxonomy" id="7064"/>
    <lineage>
        <taxon>Eukaryota</taxon>
        <taxon>Metazoa</taxon>
        <taxon>Ecdysozoa</taxon>
        <taxon>Arthropoda</taxon>
        <taxon>Hexapoda</taxon>
        <taxon>Insecta</taxon>
        <taxon>Pterygota</taxon>
        <taxon>Neoptera</taxon>
        <taxon>Endopterygota</taxon>
        <taxon>Coleoptera</taxon>
        <taxon>Polyphaga</taxon>
        <taxon>Scarabaeiformia</taxon>
        <taxon>Scarabaeidae</taxon>
        <taxon>Rutelinae</taxon>
        <taxon>Popillia</taxon>
    </lineage>
</organism>
<proteinExistence type="predicted"/>
<protein>
    <recommendedName>
        <fullName evidence="3">Ribosomal protein L2</fullName>
    </recommendedName>
</protein>
<evidence type="ECO:0000313" key="2">
    <source>
        <dbReference type="Proteomes" id="UP001458880"/>
    </source>
</evidence>
<dbReference type="Proteomes" id="UP001458880">
    <property type="component" value="Unassembled WGS sequence"/>
</dbReference>
<keyword evidence="2" id="KW-1185">Reference proteome</keyword>
<evidence type="ECO:0000313" key="1">
    <source>
        <dbReference type="EMBL" id="KAK9736405.1"/>
    </source>
</evidence>
<dbReference type="AlphaFoldDB" id="A0AAW1LRK0"/>
<gene>
    <name evidence="1" type="ORF">QE152_g12502</name>
</gene>
<sequence>MATIRGQPEMFPAIGRKSRTGRWKENETIHKINETKSGRINLISYLGSKLAHNGRHKPEGSFQIPGIINVI</sequence>
<comment type="caution">
    <text evidence="1">The sequence shown here is derived from an EMBL/GenBank/DDBJ whole genome shotgun (WGS) entry which is preliminary data.</text>
</comment>